<organism evidence="13 14">
    <name type="scientific">Parafannyhessea umbonata</name>
    <dbReference type="NCBI Taxonomy" id="604330"/>
    <lineage>
        <taxon>Bacteria</taxon>
        <taxon>Bacillati</taxon>
        <taxon>Actinomycetota</taxon>
        <taxon>Coriobacteriia</taxon>
        <taxon>Coriobacteriales</taxon>
        <taxon>Atopobiaceae</taxon>
        <taxon>Parafannyhessea</taxon>
    </lineage>
</organism>
<dbReference type="CDD" id="cd05709">
    <property type="entry name" value="S2P-M50"/>
    <property type="match status" value="1"/>
</dbReference>
<keyword evidence="8 11" id="KW-1133">Transmembrane helix</keyword>
<dbReference type="SUPFAM" id="SSF50156">
    <property type="entry name" value="PDZ domain-like"/>
    <property type="match status" value="1"/>
</dbReference>
<keyword evidence="9" id="KW-0482">Metalloprotease</keyword>
<comment type="caution">
    <text evidence="13">The sequence shown here is derived from an EMBL/GenBank/DDBJ whole genome shotgun (WGS) entry which is preliminary data.</text>
</comment>
<dbReference type="InterPro" id="IPR004387">
    <property type="entry name" value="Pept_M50_Zn"/>
</dbReference>
<keyword evidence="4" id="KW-0645">Protease</keyword>
<keyword evidence="5 11" id="KW-0812">Transmembrane</keyword>
<dbReference type="EMBL" id="JABAGR010000005">
    <property type="protein sequence ID" value="NMF26059.1"/>
    <property type="molecule type" value="Genomic_DNA"/>
</dbReference>
<protein>
    <submittedName>
        <fullName evidence="13">PDZ domain-containing protein</fullName>
    </submittedName>
</protein>
<dbReference type="PANTHER" id="PTHR42837:SF2">
    <property type="entry name" value="MEMBRANE METALLOPROTEASE ARASP2, CHLOROPLASTIC-RELATED"/>
    <property type="match status" value="1"/>
</dbReference>
<feature type="transmembrane region" description="Helical" evidence="11">
    <location>
        <begin position="6"/>
        <end position="23"/>
    </location>
</feature>
<proteinExistence type="inferred from homology"/>
<comment type="cofactor">
    <cofactor evidence="1">
        <name>Zn(2+)</name>
        <dbReference type="ChEBI" id="CHEBI:29105"/>
    </cofactor>
</comment>
<dbReference type="InterPro" id="IPR036034">
    <property type="entry name" value="PDZ_sf"/>
</dbReference>
<evidence type="ECO:0000256" key="7">
    <source>
        <dbReference type="ARBA" id="ARBA00022833"/>
    </source>
</evidence>
<keyword evidence="6" id="KW-0378">Hydrolase</keyword>
<keyword evidence="7" id="KW-0862">Zinc</keyword>
<evidence type="ECO:0000256" key="1">
    <source>
        <dbReference type="ARBA" id="ARBA00001947"/>
    </source>
</evidence>
<comment type="similarity">
    <text evidence="3">Belongs to the peptidase M50B family.</text>
</comment>
<sequence length="461" mass="49149">MPLMGVVSAVFWGVVVLSLLVFLHEGGHFLAARACGMRVTEFYLGMPCRHHLARKSRTYGTEFGVTPILLGGYTRICGMEGTHDELLPALPACFGMVQREGRVLATDVAAELGVDADRAYDMLATLADWAAIRPYYDAEKGEAPSQATLPEAFETLRRDANMLTEYDRGHDFSLPGTTEAGAPRPLEDPAKALECEKSRTYLGKGFLKRVFTLLAGPLVNVVLAFLVVTASLSLVGVEVAVNSNRLGAVTRGSAAQAAGLRAGDVVTSVGGRSCGDWNTLASAIDAALKTGEDFKVTYERGGSSHEAVVRTGGKRLGALGVEALTRRVRLSLADAAYSAVRYGQEVAGFAVRLIMPQHTMETLGSASSVVGISAAASQAASSGVNDLLLFIAMVSMSLGFMNLLPIPPLDGGKILIEIVQLVIRRQLSVRVQAYISYVGLAFFLFIFVFALKNDVVRLVLG</sequence>
<reference evidence="13 14" key="1">
    <citation type="submission" date="2020-04" db="EMBL/GenBank/DDBJ databases">
        <authorList>
            <person name="Hitch T.C.A."/>
            <person name="Wylensek D."/>
            <person name="Clavel T."/>
        </authorList>
    </citation>
    <scope>NUCLEOTIDE SEQUENCE [LARGE SCALE GENOMIC DNA]</scope>
    <source>
        <strain evidence="13 14">105184</strain>
    </source>
</reference>
<evidence type="ECO:0000313" key="13">
    <source>
        <dbReference type="EMBL" id="NMF26059.1"/>
    </source>
</evidence>
<evidence type="ECO:0000256" key="11">
    <source>
        <dbReference type="SAM" id="Phobius"/>
    </source>
</evidence>
<feature type="transmembrane region" description="Helical" evidence="11">
    <location>
        <begin position="387"/>
        <end position="406"/>
    </location>
</feature>
<dbReference type="InterPro" id="IPR041489">
    <property type="entry name" value="PDZ_6"/>
</dbReference>
<gene>
    <name evidence="13" type="ORF">HF885_06390</name>
</gene>
<name>A0A7X9TAZ5_9ACTN</name>
<evidence type="ECO:0000256" key="2">
    <source>
        <dbReference type="ARBA" id="ARBA00004141"/>
    </source>
</evidence>
<feature type="transmembrane region" description="Helical" evidence="11">
    <location>
        <begin position="210"/>
        <end position="235"/>
    </location>
</feature>
<evidence type="ECO:0000313" key="14">
    <source>
        <dbReference type="Proteomes" id="UP000565613"/>
    </source>
</evidence>
<dbReference type="RefSeq" id="WP_170104123.1">
    <property type="nucleotide sequence ID" value="NZ_JABAGR010000005.1"/>
</dbReference>
<dbReference type="Gene3D" id="2.30.42.10">
    <property type="match status" value="1"/>
</dbReference>
<evidence type="ECO:0000256" key="10">
    <source>
        <dbReference type="ARBA" id="ARBA00023136"/>
    </source>
</evidence>
<dbReference type="Pfam" id="PF02163">
    <property type="entry name" value="Peptidase_M50"/>
    <property type="match status" value="1"/>
</dbReference>
<evidence type="ECO:0000256" key="4">
    <source>
        <dbReference type="ARBA" id="ARBA00022670"/>
    </source>
</evidence>
<evidence type="ECO:0000256" key="9">
    <source>
        <dbReference type="ARBA" id="ARBA00023049"/>
    </source>
</evidence>
<evidence type="ECO:0000256" key="5">
    <source>
        <dbReference type="ARBA" id="ARBA00022692"/>
    </source>
</evidence>
<dbReference type="Proteomes" id="UP000565613">
    <property type="component" value="Unassembled WGS sequence"/>
</dbReference>
<keyword evidence="10 11" id="KW-0472">Membrane</keyword>
<dbReference type="PANTHER" id="PTHR42837">
    <property type="entry name" value="REGULATOR OF SIGMA-E PROTEASE RSEP"/>
    <property type="match status" value="1"/>
</dbReference>
<evidence type="ECO:0000259" key="12">
    <source>
        <dbReference type="PROSITE" id="PS50106"/>
    </source>
</evidence>
<dbReference type="Pfam" id="PF17820">
    <property type="entry name" value="PDZ_6"/>
    <property type="match status" value="1"/>
</dbReference>
<dbReference type="InterPro" id="IPR001478">
    <property type="entry name" value="PDZ"/>
</dbReference>
<accession>A0A7X9TAZ5</accession>
<dbReference type="PROSITE" id="PS50106">
    <property type="entry name" value="PDZ"/>
    <property type="match status" value="1"/>
</dbReference>
<dbReference type="SMART" id="SM00228">
    <property type="entry name" value="PDZ"/>
    <property type="match status" value="1"/>
</dbReference>
<evidence type="ECO:0000256" key="6">
    <source>
        <dbReference type="ARBA" id="ARBA00022801"/>
    </source>
</evidence>
<dbReference type="InterPro" id="IPR008915">
    <property type="entry name" value="Peptidase_M50"/>
</dbReference>
<dbReference type="GO" id="GO:0016020">
    <property type="term" value="C:membrane"/>
    <property type="evidence" value="ECO:0007669"/>
    <property type="project" value="UniProtKB-SubCell"/>
</dbReference>
<evidence type="ECO:0000256" key="8">
    <source>
        <dbReference type="ARBA" id="ARBA00022989"/>
    </source>
</evidence>
<dbReference type="AlphaFoldDB" id="A0A7X9TAZ5"/>
<feature type="transmembrane region" description="Helical" evidence="11">
    <location>
        <begin position="427"/>
        <end position="451"/>
    </location>
</feature>
<dbReference type="GO" id="GO:0006508">
    <property type="term" value="P:proteolysis"/>
    <property type="evidence" value="ECO:0007669"/>
    <property type="project" value="UniProtKB-KW"/>
</dbReference>
<dbReference type="GO" id="GO:0004222">
    <property type="term" value="F:metalloendopeptidase activity"/>
    <property type="evidence" value="ECO:0007669"/>
    <property type="project" value="InterPro"/>
</dbReference>
<comment type="subcellular location">
    <subcellularLocation>
        <location evidence="2">Membrane</location>
        <topology evidence="2">Multi-pass membrane protein</topology>
    </subcellularLocation>
</comment>
<evidence type="ECO:0000256" key="3">
    <source>
        <dbReference type="ARBA" id="ARBA00007931"/>
    </source>
</evidence>
<feature type="domain" description="PDZ" evidence="12">
    <location>
        <begin position="235"/>
        <end position="302"/>
    </location>
</feature>